<feature type="compositionally biased region" description="Basic and acidic residues" evidence="1">
    <location>
        <begin position="1"/>
        <end position="15"/>
    </location>
</feature>
<feature type="region of interest" description="Disordered" evidence="1">
    <location>
        <begin position="281"/>
        <end position="462"/>
    </location>
</feature>
<dbReference type="InParanoid" id="A0A066V3K0"/>
<proteinExistence type="predicted"/>
<feature type="compositionally biased region" description="Polar residues" evidence="1">
    <location>
        <begin position="116"/>
        <end position="126"/>
    </location>
</feature>
<comment type="caution">
    <text evidence="2">The sequence shown here is derived from an EMBL/GenBank/DDBJ whole genome shotgun (WGS) entry which is preliminary data.</text>
</comment>
<dbReference type="GeneID" id="25267630"/>
<feature type="compositionally biased region" description="Polar residues" evidence="1">
    <location>
        <begin position="354"/>
        <end position="368"/>
    </location>
</feature>
<feature type="compositionally biased region" description="Low complexity" evidence="1">
    <location>
        <begin position="399"/>
        <end position="432"/>
    </location>
</feature>
<evidence type="ECO:0000313" key="3">
    <source>
        <dbReference type="Proteomes" id="UP000027361"/>
    </source>
</evidence>
<feature type="compositionally biased region" description="Low complexity" evidence="1">
    <location>
        <begin position="185"/>
        <end position="195"/>
    </location>
</feature>
<evidence type="ECO:0000313" key="2">
    <source>
        <dbReference type="EMBL" id="KDN36287.1"/>
    </source>
</evidence>
<dbReference type="HOGENOM" id="CLU_509589_0_0_1"/>
<feature type="compositionally biased region" description="Low complexity" evidence="1">
    <location>
        <begin position="17"/>
        <end position="33"/>
    </location>
</feature>
<protein>
    <submittedName>
        <fullName evidence="2">Uncharacterized protein</fullName>
    </submittedName>
</protein>
<reference evidence="2 3" key="1">
    <citation type="submission" date="2014-05" db="EMBL/GenBank/DDBJ databases">
        <title>Draft genome sequence of a rare smut relative, Tilletiaria anomala UBC 951.</title>
        <authorList>
            <consortium name="DOE Joint Genome Institute"/>
            <person name="Toome M."/>
            <person name="Kuo A."/>
            <person name="Henrissat B."/>
            <person name="Lipzen A."/>
            <person name="Tritt A."/>
            <person name="Yoshinaga Y."/>
            <person name="Zane M."/>
            <person name="Barry K."/>
            <person name="Grigoriev I.V."/>
            <person name="Spatafora J.W."/>
            <person name="Aimea M.C."/>
        </authorList>
    </citation>
    <scope>NUCLEOTIDE SEQUENCE [LARGE SCALE GENOMIC DNA]</scope>
    <source>
        <strain evidence="2 3">UBC 951</strain>
    </source>
</reference>
<feature type="compositionally biased region" description="Basic and acidic residues" evidence="1">
    <location>
        <begin position="76"/>
        <end position="93"/>
    </location>
</feature>
<gene>
    <name evidence="2" type="ORF">K437DRAFT_57632</name>
</gene>
<dbReference type="AlphaFoldDB" id="A0A066V3K0"/>
<keyword evidence="3" id="KW-1185">Reference proteome</keyword>
<evidence type="ECO:0000256" key="1">
    <source>
        <dbReference type="SAM" id="MobiDB-lite"/>
    </source>
</evidence>
<dbReference type="EMBL" id="JMSN01000175">
    <property type="protein sequence ID" value="KDN36287.1"/>
    <property type="molecule type" value="Genomic_DNA"/>
</dbReference>
<dbReference type="RefSeq" id="XP_013240002.1">
    <property type="nucleotide sequence ID" value="XM_013384548.1"/>
</dbReference>
<feature type="non-terminal residue" evidence="2">
    <location>
        <position position="535"/>
    </location>
</feature>
<sequence length="535" mass="58003">MSPIDGRESPRDRRTISPSFSRRSINTSSSSGSNRHDDHQGSAASSRHMDTWSRSHAERGIEDTRYEQRIAPSYEHVNERRTDPSRQRDEHNRQSRRMSSESETAEAAAMDARSPTRPSMSISSILNDDDGPAQRREKARPSPLSPHSVTAPIAAPVLRTPSTSTPLPPPVTTGTQLPAPIGYGSSASPSAPASSNGLWPPPVRSVEFDRLTPAQQAAIVHASGRRKTNAYNTDADYDPAYEADQDVLFGGCERALARIKANPELFDPRRDEAIRKAMAIRDGSQHQPQSNGHGHHVPIEVDEGGSVHGGRTSAQPAKQPHAAPHDDGDNAPLAESEEAPLVKSGKKRKAPAAGSSSTAQANGNSKNTSPRRARNSAGRNSSDEEWQPMRNSKGKRTSKGGAAAAAGAKDTGSGSKPISAGATAAAAESQTAVGSSKDKDEQPAKRKKLRIVKNKDDSDLETDENVPLWAPALERYREEAYKRREALDLAYGLMEDEQDERVAKTIARGYMLRYDAILHEEAKAEAERARLREVQ</sequence>
<accession>A0A066V3K0</accession>
<feature type="compositionally biased region" description="Basic and acidic residues" evidence="1">
    <location>
        <begin position="47"/>
        <end position="68"/>
    </location>
</feature>
<name>A0A066V3K0_TILAU</name>
<dbReference type="Proteomes" id="UP000027361">
    <property type="component" value="Unassembled WGS sequence"/>
</dbReference>
<feature type="region of interest" description="Disordered" evidence="1">
    <location>
        <begin position="1"/>
        <end position="198"/>
    </location>
</feature>
<feature type="compositionally biased region" description="Low complexity" evidence="1">
    <location>
        <begin position="156"/>
        <end position="165"/>
    </location>
</feature>
<feature type="compositionally biased region" description="Low complexity" evidence="1">
    <location>
        <begin position="101"/>
        <end position="113"/>
    </location>
</feature>
<organism evidence="2 3">
    <name type="scientific">Tilletiaria anomala (strain ATCC 24038 / CBS 436.72 / UBC 951)</name>
    <dbReference type="NCBI Taxonomy" id="1037660"/>
    <lineage>
        <taxon>Eukaryota</taxon>
        <taxon>Fungi</taxon>
        <taxon>Dikarya</taxon>
        <taxon>Basidiomycota</taxon>
        <taxon>Ustilaginomycotina</taxon>
        <taxon>Exobasidiomycetes</taxon>
        <taxon>Georgefischeriales</taxon>
        <taxon>Tilletiariaceae</taxon>
        <taxon>Tilletiaria</taxon>
    </lineage>
</organism>